<dbReference type="InterPro" id="IPR011990">
    <property type="entry name" value="TPR-like_helical_dom_sf"/>
</dbReference>
<dbReference type="OMA" id="MEMRADY"/>
<evidence type="ECO:0000256" key="2">
    <source>
        <dbReference type="ARBA" id="ARBA00022803"/>
    </source>
</evidence>
<organism evidence="4 5">
    <name type="scientific">Mixia osmundae (strain CBS 9802 / IAM 14324 / JCM 22182 / KY 12970)</name>
    <dbReference type="NCBI Taxonomy" id="764103"/>
    <lineage>
        <taxon>Eukaryota</taxon>
        <taxon>Fungi</taxon>
        <taxon>Dikarya</taxon>
        <taxon>Basidiomycota</taxon>
        <taxon>Pucciniomycotina</taxon>
        <taxon>Mixiomycetes</taxon>
        <taxon>Mixiales</taxon>
        <taxon>Mixiaceae</taxon>
        <taxon>Mixia</taxon>
    </lineage>
</organism>
<dbReference type="eggNOG" id="KOG1156">
    <property type="taxonomic scope" value="Eukaryota"/>
</dbReference>
<dbReference type="InterPro" id="IPR021183">
    <property type="entry name" value="NatA_aux_su"/>
</dbReference>
<dbReference type="Gene3D" id="1.25.40.1040">
    <property type="match status" value="1"/>
</dbReference>
<dbReference type="InterPro" id="IPR019734">
    <property type="entry name" value="TPR_rpt"/>
</dbReference>
<dbReference type="EMBL" id="BABT02000076">
    <property type="protein sequence ID" value="GAA96273.1"/>
    <property type="molecule type" value="Genomic_DNA"/>
</dbReference>
<dbReference type="SMART" id="SM00028">
    <property type="entry name" value="TPR"/>
    <property type="match status" value="4"/>
</dbReference>
<evidence type="ECO:0000313" key="4">
    <source>
        <dbReference type="EMBL" id="GAA96273.1"/>
    </source>
</evidence>
<reference evidence="4 5" key="2">
    <citation type="journal article" date="2012" name="Open Biol.">
        <title>Characteristics of nucleosomes and linker DNA regions on the genome of the basidiomycete Mixia osmundae revealed by mono- and dinucleosome mapping.</title>
        <authorList>
            <person name="Nishida H."/>
            <person name="Kondo S."/>
            <person name="Matsumoto T."/>
            <person name="Suzuki Y."/>
            <person name="Yoshikawa H."/>
            <person name="Taylor T.D."/>
            <person name="Sugiyama J."/>
        </authorList>
    </citation>
    <scope>NUCLEOTIDE SEQUENCE [LARGE SCALE GENOMIC DNA]</scope>
    <source>
        <strain evidence="5">CBS 9802 / IAM 14324 / JCM 22182 / KY 12970</strain>
    </source>
</reference>
<dbReference type="STRING" id="764103.G7E0B3"/>
<keyword evidence="5" id="KW-1185">Reference proteome</keyword>
<dbReference type="HOGENOM" id="CLU_006686_1_0_1"/>
<gene>
    <name evidence="4" type="primary">Mo02938</name>
    <name evidence="4" type="ORF">E5Q_02938</name>
</gene>
<dbReference type="PANTHER" id="PTHR22767">
    <property type="entry name" value="N-TERMINAL ACETYLTRANSFERASE-RELATED"/>
    <property type="match status" value="1"/>
</dbReference>
<protein>
    <submittedName>
        <fullName evidence="4">Uncharacterized protein</fullName>
    </submittedName>
</protein>
<name>G7E0B3_MIXOS</name>
<feature type="region of interest" description="Disordered" evidence="3">
    <location>
        <begin position="594"/>
        <end position="626"/>
    </location>
</feature>
<keyword evidence="2" id="KW-0802">TPR repeat</keyword>
<comment type="caution">
    <text evidence="4">The sequence shown here is derived from an EMBL/GenBank/DDBJ whole genome shotgun (WGS) entry which is preliminary data.</text>
</comment>
<reference evidence="4 5" key="1">
    <citation type="journal article" date="2011" name="J. Gen. Appl. Microbiol.">
        <title>Draft genome sequencing of the enigmatic basidiomycete Mixia osmundae.</title>
        <authorList>
            <person name="Nishida H."/>
            <person name="Nagatsuka Y."/>
            <person name="Sugiyama J."/>
        </authorList>
    </citation>
    <scope>NUCLEOTIDE SEQUENCE [LARGE SCALE GENOMIC DNA]</scope>
    <source>
        <strain evidence="5">CBS 9802 / IAM 14324 / JCM 22182 / KY 12970</strain>
    </source>
</reference>
<feature type="compositionally biased region" description="Basic and acidic residues" evidence="3">
    <location>
        <begin position="595"/>
        <end position="626"/>
    </location>
</feature>
<dbReference type="GO" id="GO:0031415">
    <property type="term" value="C:NatA complex"/>
    <property type="evidence" value="ECO:0007669"/>
    <property type="project" value="TreeGrafter"/>
</dbReference>
<dbReference type="FunCoup" id="G7E0B3">
    <property type="interactions" value="513"/>
</dbReference>
<sequence>MAPGKSAIDARALPAKEAKLFKELLVEFENKLYKKGVKTADAILKKVPDHGETLCMKGIIVYNMNRKAEGFELANRGLRKDIKSHICWHVQALMHRADKDYDQSLTCYLQAHKLDKDNYNILRDLAALQIYQRQYEAALESRLLMLRLQPKIRPNWASLAVSYHLLGDLARAADTLRAYLSLLEEVPPQDYEYSETVLYLVSVLEEADQPRTALDALHGHTQFIVDKTTRDELTARLLVKVGEKQEGLQAWRKLLASNAENYTYLRGYLAASDLNSEDAEQSDACLRCLDDLAGQYPRSLAIRRLTLIISRGTSFASRVKVYLADALSKGVPSLYNDLKPLLLLDEKREAITQCVETFVDTLTTKHVLDTEDAQGIDPPTTLVWALYFQAQLFSGLGLHQGALQTITKALDHTPTLPELPMMKARILKRAGDFVGAEKAMAEARALDGQDRFLNCKHAKYLLRVDDVAAAESTAGLFTRKDAASPIADLIDMQAFWFLQAEAQSHQRQYRLNMALKRYHQIAAIFADIREDEFDFHSYAIRRFTLRAYVQLLRYEDQLHSHTACLNAVEGAVQIYLELADKAAGRPVRPEPVMDEAARDAERQQAKKNKKAEAKAKSKETPKKDADVLVSAEDTDPNGDALLATTEPLESANQLLKPLKLSAAKEIQTWLLAFDIDIRRDSLILAAQSLAKAHALNKDDDRLPLRYISLMRALERRQSIEPAVRQALTDVLSSATKASSPATYLEELKLAPVRMAQCVFEARGAEGLKEVEDRLFTQLDEESPPHMHTCQEAIELLELARSERITEYKARAAKLLPLSTCFTRTEPHVNGVNGHS</sequence>
<dbReference type="PIRSF" id="PIRSF000422">
    <property type="entry name" value="N-terminal-AcTrfase-A_aux_su"/>
    <property type="match status" value="1"/>
</dbReference>
<evidence type="ECO:0000313" key="5">
    <source>
        <dbReference type="Proteomes" id="UP000009131"/>
    </source>
</evidence>
<dbReference type="PANTHER" id="PTHR22767:SF2">
    <property type="entry name" value="N(ALPHA)-ACETYLTRANSFERASE 15_16, ISOFORM A"/>
    <property type="match status" value="1"/>
</dbReference>
<accession>G7E0B3</accession>
<dbReference type="InParanoid" id="G7E0B3"/>
<dbReference type="Proteomes" id="UP000009131">
    <property type="component" value="Unassembled WGS sequence"/>
</dbReference>
<proteinExistence type="predicted"/>
<keyword evidence="1" id="KW-0677">Repeat</keyword>
<dbReference type="OrthoDB" id="10263032at2759"/>
<dbReference type="RefSeq" id="XP_014570886.1">
    <property type="nucleotide sequence ID" value="XM_014715400.1"/>
</dbReference>
<dbReference type="AlphaFoldDB" id="G7E0B3"/>
<evidence type="ECO:0000256" key="3">
    <source>
        <dbReference type="SAM" id="MobiDB-lite"/>
    </source>
</evidence>
<dbReference type="SUPFAM" id="SSF48452">
    <property type="entry name" value="TPR-like"/>
    <property type="match status" value="2"/>
</dbReference>
<dbReference type="Pfam" id="PF12569">
    <property type="entry name" value="NatA_aux_su"/>
    <property type="match status" value="1"/>
</dbReference>
<dbReference type="Gene3D" id="1.25.40.1010">
    <property type="match status" value="1"/>
</dbReference>
<evidence type="ECO:0000256" key="1">
    <source>
        <dbReference type="ARBA" id="ARBA00022737"/>
    </source>
</evidence>